<evidence type="ECO:0008006" key="5">
    <source>
        <dbReference type="Google" id="ProtNLM"/>
    </source>
</evidence>
<evidence type="ECO:0000259" key="2">
    <source>
        <dbReference type="Pfam" id="PF03781"/>
    </source>
</evidence>
<keyword evidence="1" id="KW-1133">Transmembrane helix</keyword>
<dbReference type="InterPro" id="IPR005532">
    <property type="entry name" value="SUMF_dom"/>
</dbReference>
<evidence type="ECO:0000313" key="4">
    <source>
        <dbReference type="EMBL" id="SVB68486.1"/>
    </source>
</evidence>
<dbReference type="EMBL" id="UINC01052770">
    <property type="protein sequence ID" value="SVB68486.1"/>
    <property type="molecule type" value="Genomic_DNA"/>
</dbReference>
<dbReference type="AlphaFoldDB" id="A0A382FZJ2"/>
<dbReference type="Gene3D" id="3.90.1580.10">
    <property type="entry name" value="paralog of FGE (formylglycine-generating enzyme)"/>
    <property type="match status" value="1"/>
</dbReference>
<dbReference type="PANTHER" id="PTHR23150">
    <property type="entry name" value="SULFATASE MODIFYING FACTOR 1, 2"/>
    <property type="match status" value="1"/>
</dbReference>
<proteinExistence type="predicted"/>
<feature type="domain" description="Sulfatase-modifying factor enzyme-like" evidence="2">
    <location>
        <begin position="246"/>
        <end position="399"/>
    </location>
</feature>
<dbReference type="Pfam" id="PF03781">
    <property type="entry name" value="FGE-sulfatase"/>
    <property type="match status" value="1"/>
</dbReference>
<feature type="domain" description="PEGA" evidence="3">
    <location>
        <begin position="149"/>
        <end position="199"/>
    </location>
</feature>
<dbReference type="InterPro" id="IPR016187">
    <property type="entry name" value="CTDL_fold"/>
</dbReference>
<gene>
    <name evidence="4" type="ORF">METZ01_LOCUS221340</name>
</gene>
<feature type="transmembrane region" description="Helical" evidence="1">
    <location>
        <begin position="38"/>
        <end position="54"/>
    </location>
</feature>
<evidence type="ECO:0000259" key="3">
    <source>
        <dbReference type="Pfam" id="PF08308"/>
    </source>
</evidence>
<feature type="transmembrane region" description="Helical" evidence="1">
    <location>
        <begin position="12"/>
        <end position="32"/>
    </location>
</feature>
<evidence type="ECO:0000256" key="1">
    <source>
        <dbReference type="SAM" id="Phobius"/>
    </source>
</evidence>
<keyword evidence="1" id="KW-0472">Membrane</keyword>
<dbReference type="PANTHER" id="PTHR23150:SF19">
    <property type="entry name" value="FORMYLGLYCINE-GENERATING ENZYME"/>
    <property type="match status" value="1"/>
</dbReference>
<feature type="transmembrane region" description="Helical" evidence="1">
    <location>
        <begin position="75"/>
        <end position="94"/>
    </location>
</feature>
<dbReference type="InterPro" id="IPR051043">
    <property type="entry name" value="Sulfatase_Mod_Factor_Kinase"/>
</dbReference>
<accession>A0A382FZJ2</accession>
<name>A0A382FZJ2_9ZZZZ</name>
<organism evidence="4">
    <name type="scientific">marine metagenome</name>
    <dbReference type="NCBI Taxonomy" id="408172"/>
    <lineage>
        <taxon>unclassified sequences</taxon>
        <taxon>metagenomes</taxon>
        <taxon>ecological metagenomes</taxon>
    </lineage>
</organism>
<dbReference type="InterPro" id="IPR042095">
    <property type="entry name" value="SUMF_sf"/>
</dbReference>
<sequence length="453" mass="51643">MFETKLNKDLATYLAVCFGLLQFADILINRSLIPDGSIYFLLIITAIGLLFIVIRNFARPISAAEKTSSKINYKTLILIILLFAASISNIFFIGSTNRIKKLNQQIIPQINTLIDNGNYFEAYTMLDDTTLIAENFPELFNSISALREIDSNPKNVKVYFSRNELDDNNEYFIGETPLTNTRLPRGVIKLRFEKEGYRDRIIITNFGWRVPFRSPNLSKVNSDKVILIDSSTVNIAIAGIVDADPKEINSYYIDENEITNKDYYEFLNSPYYKDSKFWNQLISKHKIINFSYNDIHDYVDNTGRKGPSTWYVGKYKNDEENFPVLGISWFEALAYCEFIGKSLPNIYQWDKSAGMASADAIIPGSNILKSTPVDINSKSVHGYYGLKHMAGNAREWIYNTSGDKDKFILGGGYKDEVYLFNWVQSTDPHDRTETNGCRCANQIDKGSIVGYEP</sequence>
<feature type="non-terminal residue" evidence="4">
    <location>
        <position position="453"/>
    </location>
</feature>
<dbReference type="GO" id="GO:0120147">
    <property type="term" value="F:formylglycine-generating oxidase activity"/>
    <property type="evidence" value="ECO:0007669"/>
    <property type="project" value="TreeGrafter"/>
</dbReference>
<dbReference type="SUPFAM" id="SSF56436">
    <property type="entry name" value="C-type lectin-like"/>
    <property type="match status" value="1"/>
</dbReference>
<keyword evidence="1" id="KW-0812">Transmembrane</keyword>
<dbReference type="InterPro" id="IPR013229">
    <property type="entry name" value="PEGA"/>
</dbReference>
<protein>
    <recommendedName>
        <fullName evidence="5">Sulfatase-modifying factor enzyme domain-containing protein</fullName>
    </recommendedName>
</protein>
<reference evidence="4" key="1">
    <citation type="submission" date="2018-05" db="EMBL/GenBank/DDBJ databases">
        <authorList>
            <person name="Lanie J.A."/>
            <person name="Ng W.-L."/>
            <person name="Kazmierczak K.M."/>
            <person name="Andrzejewski T.M."/>
            <person name="Davidsen T.M."/>
            <person name="Wayne K.J."/>
            <person name="Tettelin H."/>
            <person name="Glass J.I."/>
            <person name="Rusch D."/>
            <person name="Podicherti R."/>
            <person name="Tsui H.-C.T."/>
            <person name="Winkler M.E."/>
        </authorList>
    </citation>
    <scope>NUCLEOTIDE SEQUENCE</scope>
</reference>
<dbReference type="Pfam" id="PF08308">
    <property type="entry name" value="PEGA"/>
    <property type="match status" value="1"/>
</dbReference>